<evidence type="ECO:0000256" key="6">
    <source>
        <dbReference type="ARBA" id="ARBA00022840"/>
    </source>
</evidence>
<dbReference type="PROSITE" id="PS50893">
    <property type="entry name" value="ABC_TRANSPORTER_2"/>
    <property type="match status" value="1"/>
</dbReference>
<keyword evidence="6 10" id="KW-0067">ATP-binding</keyword>
<evidence type="ECO:0000256" key="2">
    <source>
        <dbReference type="ARBA" id="ARBA00005417"/>
    </source>
</evidence>
<protein>
    <submittedName>
        <fullName evidence="10">Cobalt/nickel transport system ATP-binding protein</fullName>
    </submittedName>
</protein>
<accession>A0AA46AII1</accession>
<dbReference type="RefSeq" id="WP_283408740.1">
    <property type="nucleotide sequence ID" value="NZ_FXUF01000004.1"/>
</dbReference>
<dbReference type="SUPFAM" id="SSF52540">
    <property type="entry name" value="P-loop containing nucleoside triphosphate hydrolases"/>
    <property type="match status" value="1"/>
</dbReference>
<dbReference type="GO" id="GO:0043190">
    <property type="term" value="C:ATP-binding cassette (ABC) transporter complex"/>
    <property type="evidence" value="ECO:0007669"/>
    <property type="project" value="TreeGrafter"/>
</dbReference>
<dbReference type="InterPro" id="IPR003439">
    <property type="entry name" value="ABC_transporter-like_ATP-bd"/>
</dbReference>
<keyword evidence="11" id="KW-1185">Reference proteome</keyword>
<dbReference type="GO" id="GO:0042626">
    <property type="term" value="F:ATPase-coupled transmembrane transporter activity"/>
    <property type="evidence" value="ECO:0007669"/>
    <property type="project" value="TreeGrafter"/>
</dbReference>
<evidence type="ECO:0000256" key="8">
    <source>
        <dbReference type="ARBA" id="ARBA00023136"/>
    </source>
</evidence>
<keyword evidence="5" id="KW-0547">Nucleotide-binding</keyword>
<dbReference type="GO" id="GO:0005524">
    <property type="term" value="F:ATP binding"/>
    <property type="evidence" value="ECO:0007669"/>
    <property type="project" value="UniProtKB-KW"/>
</dbReference>
<dbReference type="Gene3D" id="3.40.50.300">
    <property type="entry name" value="P-loop containing nucleotide triphosphate hydrolases"/>
    <property type="match status" value="1"/>
</dbReference>
<dbReference type="Pfam" id="PF00005">
    <property type="entry name" value="ABC_tran"/>
    <property type="match status" value="1"/>
</dbReference>
<dbReference type="EMBL" id="FXUF01000004">
    <property type="protein sequence ID" value="SMP51110.1"/>
    <property type="molecule type" value="Genomic_DNA"/>
</dbReference>
<dbReference type="AlphaFoldDB" id="A0AA46AII1"/>
<dbReference type="SMART" id="SM00382">
    <property type="entry name" value="AAA"/>
    <property type="match status" value="1"/>
</dbReference>
<keyword evidence="3" id="KW-0813">Transport</keyword>
<comment type="caution">
    <text evidence="10">The sequence shown here is derived from an EMBL/GenBank/DDBJ whole genome shotgun (WGS) entry which is preliminary data.</text>
</comment>
<keyword evidence="7" id="KW-1278">Translocase</keyword>
<dbReference type="Proteomes" id="UP001158066">
    <property type="component" value="Unassembled WGS sequence"/>
</dbReference>
<dbReference type="CDD" id="cd03225">
    <property type="entry name" value="ABC_cobalt_CbiO_domain1"/>
    <property type="match status" value="1"/>
</dbReference>
<evidence type="ECO:0000313" key="11">
    <source>
        <dbReference type="Proteomes" id="UP001158066"/>
    </source>
</evidence>
<gene>
    <name evidence="10" type="ORF">SAMN06296020_10462</name>
</gene>
<proteinExistence type="inferred from homology"/>
<keyword evidence="8" id="KW-0472">Membrane</keyword>
<dbReference type="InterPro" id="IPR027417">
    <property type="entry name" value="P-loop_NTPase"/>
</dbReference>
<dbReference type="InterPro" id="IPR015856">
    <property type="entry name" value="ABC_transpr_CbiO/EcfA_su"/>
</dbReference>
<comment type="subcellular location">
    <subcellularLocation>
        <location evidence="1">Cell membrane</location>
        <topology evidence="1">Peripheral membrane protein</topology>
    </subcellularLocation>
</comment>
<evidence type="ECO:0000256" key="3">
    <source>
        <dbReference type="ARBA" id="ARBA00022448"/>
    </source>
</evidence>
<evidence type="ECO:0000256" key="5">
    <source>
        <dbReference type="ARBA" id="ARBA00022741"/>
    </source>
</evidence>
<evidence type="ECO:0000256" key="7">
    <source>
        <dbReference type="ARBA" id="ARBA00022967"/>
    </source>
</evidence>
<dbReference type="InterPro" id="IPR017871">
    <property type="entry name" value="ABC_transporter-like_CS"/>
</dbReference>
<comment type="similarity">
    <text evidence="2">Belongs to the ABC transporter superfamily.</text>
</comment>
<dbReference type="PANTHER" id="PTHR43553:SF24">
    <property type="entry name" value="ENERGY-COUPLING FACTOR TRANSPORTER ATP-BINDING PROTEIN ECFA1"/>
    <property type="match status" value="1"/>
</dbReference>
<name>A0AA46AII1_9CLOT</name>
<evidence type="ECO:0000256" key="1">
    <source>
        <dbReference type="ARBA" id="ARBA00004202"/>
    </source>
</evidence>
<evidence type="ECO:0000256" key="4">
    <source>
        <dbReference type="ARBA" id="ARBA00022475"/>
    </source>
</evidence>
<feature type="domain" description="ABC transporter" evidence="9">
    <location>
        <begin position="3"/>
        <end position="236"/>
    </location>
</feature>
<evidence type="ECO:0000313" key="10">
    <source>
        <dbReference type="EMBL" id="SMP51110.1"/>
    </source>
</evidence>
<dbReference type="InterPro" id="IPR050095">
    <property type="entry name" value="ECF_ABC_transporter_ATP-bd"/>
</dbReference>
<evidence type="ECO:0000259" key="9">
    <source>
        <dbReference type="PROSITE" id="PS50893"/>
    </source>
</evidence>
<reference evidence="10" key="1">
    <citation type="submission" date="2017-05" db="EMBL/GenBank/DDBJ databases">
        <authorList>
            <person name="Varghese N."/>
            <person name="Submissions S."/>
        </authorList>
    </citation>
    <scope>NUCLEOTIDE SEQUENCE</scope>
    <source>
        <strain evidence="10">Su22</strain>
    </source>
</reference>
<dbReference type="InterPro" id="IPR003593">
    <property type="entry name" value="AAA+_ATPase"/>
</dbReference>
<sequence length="263" mass="28817">MMVHIQNLFYTYGDGTTGLKQIHLQIAPGRRTALLGVNGSGKTTLLYHLNGTFLPQQGQVTVLGIPVTRQTLPQLRRQVGFLFDYPDHQLFATTVARDVAFGPRNLGFSKTATAQSVTRSLDQVGLAALGEKPPYQLSLGQKKRAAIAGLLATDPQLIVCDEPFSGLDPHAQEQFRQVLDEWIAQGRSLIFSTHDLELAYAWADEVILLREGEVLAQGPPLEVLTDAPLLTAAKLPMPLLARLFAGHPRQPRNVEEALALIKD</sequence>
<dbReference type="PANTHER" id="PTHR43553">
    <property type="entry name" value="HEAVY METAL TRANSPORTER"/>
    <property type="match status" value="1"/>
</dbReference>
<dbReference type="PROSITE" id="PS00211">
    <property type="entry name" value="ABC_TRANSPORTER_1"/>
    <property type="match status" value="1"/>
</dbReference>
<dbReference type="GO" id="GO:0016887">
    <property type="term" value="F:ATP hydrolysis activity"/>
    <property type="evidence" value="ECO:0007669"/>
    <property type="project" value="InterPro"/>
</dbReference>
<keyword evidence="4" id="KW-1003">Cell membrane</keyword>
<organism evidence="10 11">
    <name type="scientific">Anoxynatronum buryatiense</name>
    <dbReference type="NCBI Taxonomy" id="489973"/>
    <lineage>
        <taxon>Bacteria</taxon>
        <taxon>Bacillati</taxon>
        <taxon>Bacillota</taxon>
        <taxon>Clostridia</taxon>
        <taxon>Eubacteriales</taxon>
        <taxon>Clostridiaceae</taxon>
        <taxon>Anoxynatronum</taxon>
    </lineage>
</organism>
<dbReference type="FunFam" id="3.40.50.300:FF:000224">
    <property type="entry name" value="Energy-coupling factor transporter ATP-binding protein EcfA"/>
    <property type="match status" value="1"/>
</dbReference>